<evidence type="ECO:0008006" key="4">
    <source>
        <dbReference type="Google" id="ProtNLM"/>
    </source>
</evidence>
<organism evidence="2 3">
    <name type="scientific">Kitasatospora purpeofusca</name>
    <dbReference type="NCBI Taxonomy" id="67352"/>
    <lineage>
        <taxon>Bacteria</taxon>
        <taxon>Bacillati</taxon>
        <taxon>Actinomycetota</taxon>
        <taxon>Actinomycetes</taxon>
        <taxon>Kitasatosporales</taxon>
        <taxon>Streptomycetaceae</taxon>
        <taxon>Kitasatospora</taxon>
    </lineage>
</organism>
<proteinExistence type="predicted"/>
<sequence>MTTARLQALVDRVHQNERNWEAAFYECVPTYDPHPGEQPAEDEHMGQYDEMDDSRAYDCRELLLALTAELEGIIRETEGGR</sequence>
<gene>
    <name evidence="1" type="ORF">OHA16_06145</name>
    <name evidence="2" type="ORF">OHA16_12145</name>
</gene>
<dbReference type="RefSeq" id="WP_328953653.1">
    <property type="nucleotide sequence ID" value="NZ_CP108110.1"/>
</dbReference>
<evidence type="ECO:0000313" key="1">
    <source>
        <dbReference type="EMBL" id="WUQ82599.1"/>
    </source>
</evidence>
<dbReference type="Proteomes" id="UP001432222">
    <property type="component" value="Chromosome"/>
</dbReference>
<accession>A0ABZ1U0V7</accession>
<dbReference type="EMBL" id="CP108110">
    <property type="protein sequence ID" value="WUQ82599.1"/>
    <property type="molecule type" value="Genomic_DNA"/>
</dbReference>
<evidence type="ECO:0000313" key="3">
    <source>
        <dbReference type="Proteomes" id="UP001432222"/>
    </source>
</evidence>
<name>A0ABZ1U0V7_9ACTN</name>
<reference evidence="2" key="1">
    <citation type="submission" date="2022-10" db="EMBL/GenBank/DDBJ databases">
        <title>The complete genomes of actinobacterial strains from the NBC collection.</title>
        <authorList>
            <person name="Joergensen T.S."/>
            <person name="Alvarez Arevalo M."/>
            <person name="Sterndorff E.B."/>
            <person name="Faurdal D."/>
            <person name="Vuksanovic O."/>
            <person name="Mourched A.-S."/>
            <person name="Charusanti P."/>
            <person name="Shaw S."/>
            <person name="Blin K."/>
            <person name="Weber T."/>
        </authorList>
    </citation>
    <scope>NUCLEOTIDE SEQUENCE</scope>
    <source>
        <strain evidence="2">NBC_00222</strain>
    </source>
</reference>
<dbReference type="EMBL" id="CP108110">
    <property type="protein sequence ID" value="WUQ83654.1"/>
    <property type="molecule type" value="Genomic_DNA"/>
</dbReference>
<protein>
    <recommendedName>
        <fullName evidence="4">DUF4298 domain-containing protein</fullName>
    </recommendedName>
</protein>
<keyword evidence="3" id="KW-1185">Reference proteome</keyword>
<evidence type="ECO:0000313" key="2">
    <source>
        <dbReference type="EMBL" id="WUQ83654.1"/>
    </source>
</evidence>